<dbReference type="Pfam" id="PF12296">
    <property type="entry name" value="HsbA"/>
    <property type="match status" value="1"/>
</dbReference>
<organism evidence="1 2">
    <name type="scientific">Peltaster fructicola</name>
    <dbReference type="NCBI Taxonomy" id="286661"/>
    <lineage>
        <taxon>Eukaryota</taxon>
        <taxon>Fungi</taxon>
        <taxon>Dikarya</taxon>
        <taxon>Ascomycota</taxon>
        <taxon>Pezizomycotina</taxon>
        <taxon>Dothideomycetes</taxon>
        <taxon>Dothideomycetes incertae sedis</taxon>
        <taxon>Peltaster</taxon>
    </lineage>
</organism>
<keyword evidence="2" id="KW-1185">Reference proteome</keyword>
<protein>
    <submittedName>
        <fullName evidence="1">Uncharacterized protein</fullName>
    </submittedName>
</protein>
<gene>
    <name evidence="1" type="ORF">AMS68_006122</name>
</gene>
<sequence length="154" mass="15836">MSATPSALPTTSDADLALVIQQFVNIRDATQLLDNGIVAYTGPSDTAALEAASDNTTSQINSGTTVVNGIGPYITLGQAASQILPQLNLLKDLVNVTVTNATTAKPLFVSSCIGPTILAALQQQYTAADAFANAVANKIDPSYKSLALSLSQPV</sequence>
<accession>A0A6H0Y121</accession>
<name>A0A6H0Y121_9PEZI</name>
<dbReference type="Proteomes" id="UP000503462">
    <property type="component" value="Chromosome 4"/>
</dbReference>
<reference evidence="1 2" key="1">
    <citation type="journal article" date="2016" name="Sci. Rep.">
        <title>Peltaster fructicola genome reveals evolution from an invasive phytopathogen to an ectophytic parasite.</title>
        <authorList>
            <person name="Xu C."/>
            <person name="Chen H."/>
            <person name="Gleason M.L."/>
            <person name="Xu J.R."/>
            <person name="Liu H."/>
            <person name="Zhang R."/>
            <person name="Sun G."/>
        </authorList>
    </citation>
    <scope>NUCLEOTIDE SEQUENCE [LARGE SCALE GENOMIC DNA]</scope>
    <source>
        <strain evidence="1 2">LNHT1506</strain>
    </source>
</reference>
<dbReference type="GO" id="GO:0005576">
    <property type="term" value="C:extracellular region"/>
    <property type="evidence" value="ECO:0007669"/>
    <property type="project" value="TreeGrafter"/>
</dbReference>
<dbReference type="EMBL" id="CP051142">
    <property type="protein sequence ID" value="QIX00605.1"/>
    <property type="molecule type" value="Genomic_DNA"/>
</dbReference>
<dbReference type="Gene3D" id="1.20.1280.140">
    <property type="match status" value="1"/>
</dbReference>
<dbReference type="AlphaFoldDB" id="A0A6H0Y121"/>
<dbReference type="PANTHER" id="PTHR38123:SF6">
    <property type="entry name" value="CELL WALL SERINE-THREONINE-RICH GALACTOMANNOPROTEIN MP1 (AFU_ORTHOLOGUE AFUA_4G03240)"/>
    <property type="match status" value="1"/>
</dbReference>
<evidence type="ECO:0000313" key="1">
    <source>
        <dbReference type="EMBL" id="QIX00605.1"/>
    </source>
</evidence>
<dbReference type="InterPro" id="IPR021054">
    <property type="entry name" value="Cell_wall_mannoprotein_1"/>
</dbReference>
<dbReference type="PANTHER" id="PTHR38123">
    <property type="entry name" value="CELL WALL SERINE-THREONINE-RICH GALACTOMANNOPROTEIN MP1 (AFU_ORTHOLOGUE AFUA_4G03240)"/>
    <property type="match status" value="1"/>
</dbReference>
<evidence type="ECO:0000313" key="2">
    <source>
        <dbReference type="Proteomes" id="UP000503462"/>
    </source>
</evidence>
<proteinExistence type="predicted"/>